<sequence length="58" mass="6913">MNGLSHVGTIYALYVDTNYIERFETIDDATRFAKKHYHGLDFFVKPLTYFGYDRMIEK</sequence>
<gene>
    <name evidence="1" type="ORF">MM415A04215_0008</name>
    <name evidence="2" type="ORF">MM415B04824_0009</name>
</gene>
<name>A0A6M3JLD7_9ZZZZ</name>
<proteinExistence type="predicted"/>
<reference evidence="1" key="1">
    <citation type="submission" date="2020-03" db="EMBL/GenBank/DDBJ databases">
        <title>The deep terrestrial virosphere.</title>
        <authorList>
            <person name="Holmfeldt K."/>
            <person name="Nilsson E."/>
            <person name="Simone D."/>
            <person name="Lopez-Fernandez M."/>
            <person name="Wu X."/>
            <person name="de Brujin I."/>
            <person name="Lundin D."/>
            <person name="Andersson A."/>
            <person name="Bertilsson S."/>
            <person name="Dopson M."/>
        </authorList>
    </citation>
    <scope>NUCLEOTIDE SEQUENCE</scope>
    <source>
        <strain evidence="1">MM415A04215</strain>
        <strain evidence="2">MM415B04824</strain>
    </source>
</reference>
<evidence type="ECO:0000313" key="2">
    <source>
        <dbReference type="EMBL" id="QJA92188.1"/>
    </source>
</evidence>
<protein>
    <submittedName>
        <fullName evidence="1">Uncharacterized protein</fullName>
    </submittedName>
</protein>
<organism evidence="1">
    <name type="scientific">viral metagenome</name>
    <dbReference type="NCBI Taxonomy" id="1070528"/>
    <lineage>
        <taxon>unclassified sequences</taxon>
        <taxon>metagenomes</taxon>
        <taxon>organismal metagenomes</taxon>
    </lineage>
</organism>
<dbReference type="EMBL" id="MT143045">
    <property type="protein sequence ID" value="QJA92188.1"/>
    <property type="molecule type" value="Genomic_DNA"/>
</dbReference>
<dbReference type="AlphaFoldDB" id="A0A6M3JLD7"/>
<accession>A0A6M3JLD7</accession>
<dbReference type="EMBL" id="MT141743">
    <property type="protein sequence ID" value="QJA69871.1"/>
    <property type="molecule type" value="Genomic_DNA"/>
</dbReference>
<evidence type="ECO:0000313" key="1">
    <source>
        <dbReference type="EMBL" id="QJA69871.1"/>
    </source>
</evidence>